<proteinExistence type="predicted"/>
<evidence type="ECO:0000256" key="4">
    <source>
        <dbReference type="ARBA" id="ARBA00022801"/>
    </source>
</evidence>
<keyword evidence="9" id="KW-1185">Reference proteome</keyword>
<dbReference type="Pfam" id="PF01764">
    <property type="entry name" value="Lipase_3"/>
    <property type="match status" value="1"/>
</dbReference>
<dbReference type="Proteomes" id="UP000813463">
    <property type="component" value="Chromosome 5"/>
</dbReference>
<accession>A0A9R0K1N1</accession>
<evidence type="ECO:0000259" key="7">
    <source>
        <dbReference type="Pfam" id="PF01764"/>
    </source>
</evidence>
<dbReference type="SUPFAM" id="SSF53474">
    <property type="entry name" value="alpha/beta-Hydrolases"/>
    <property type="match status" value="1"/>
</dbReference>
<dbReference type="Pfam" id="PF18117">
    <property type="entry name" value="EDS1_EP"/>
    <property type="match status" value="1"/>
</dbReference>
<dbReference type="AlphaFoldDB" id="A0A9R0K1N1"/>
<evidence type="ECO:0000256" key="5">
    <source>
        <dbReference type="ARBA" id="ARBA00022821"/>
    </source>
</evidence>
<dbReference type="InterPro" id="IPR041266">
    <property type="entry name" value="EDS1_EP"/>
</dbReference>
<evidence type="ECO:0000256" key="6">
    <source>
        <dbReference type="ARBA" id="ARBA00023242"/>
    </source>
</evidence>
<evidence type="ECO:0000256" key="2">
    <source>
        <dbReference type="ARBA" id="ARBA00004496"/>
    </source>
</evidence>
<name>A0A9R0K1N1_SPIOL</name>
<sequence>MAGEQIGLSGELIGRASAVAIKAHKSSSGKPYICEKSRSSSSEVIFGFTGTWDLGDWFTHKPFGEAKINLNLFPSLRTIGSNEAATVNQAFLQRFEAILTKTSLKNEVEKAAAEKQIVFTGHSSGAATAIFATLWFLESRNHIPPRCITFGSPLVGDKILTHAMNREHWSQYFTHFIMRYDIVPRISLTSLPSIEGELQPILHYYNPKSPFYASDSVGRTEEASLFVLKVMRNISLLTSRLACKFMGCTNFLLENVTNFIELSPYKPFGTYVFCTGNGKFVTVKNPDAILQILFYCLQLGSESEWDEVAQRSLKEHLIYEYELLKSVEVPSVAYLEHLVDLPLSTENMGESENFTISGALNDLGLSERAILCLRAAGELEKQKARNQIKINGNKTKIRDVLNMLERYQASCEVRKIGYYDAFKMQKHTEDFQNNIRRLELAGIWDEIIEMLKRNELPDEFEGQKEWIEIGTRYRRLVEPLDIANYYRHLKNEDTGSYMGKGRPSRYIYIQKWREHVEKMEAEPVPESCFWAEVEELCISTCNTQFSGDVRERVYRLEINVSLWARNELLGKDVFLNESSFVQWWKRLPIQHRLVSCIRDLFHE</sequence>
<dbReference type="GO" id="GO:0005737">
    <property type="term" value="C:cytoplasm"/>
    <property type="evidence" value="ECO:0007669"/>
    <property type="project" value="UniProtKB-SubCell"/>
</dbReference>
<dbReference type="PANTHER" id="PTHR47090">
    <property type="entry name" value="PROTEIN EDS1-RELATED"/>
    <property type="match status" value="1"/>
</dbReference>
<dbReference type="InterPro" id="IPR029058">
    <property type="entry name" value="AB_hydrolase_fold"/>
</dbReference>
<keyword evidence="6" id="KW-0539">Nucleus</keyword>
<dbReference type="GO" id="GO:0009862">
    <property type="term" value="P:systemic acquired resistance, salicylic acid mediated signaling pathway"/>
    <property type="evidence" value="ECO:0000318"/>
    <property type="project" value="GO_Central"/>
</dbReference>
<dbReference type="Gene3D" id="3.40.50.1820">
    <property type="entry name" value="alpha/beta hydrolase"/>
    <property type="match status" value="1"/>
</dbReference>
<dbReference type="GO" id="GO:0016787">
    <property type="term" value="F:hydrolase activity"/>
    <property type="evidence" value="ECO:0007669"/>
    <property type="project" value="UniProtKB-KW"/>
</dbReference>
<keyword evidence="4" id="KW-0378">Hydrolase</keyword>
<keyword evidence="3" id="KW-0963">Cytoplasm</keyword>
<evidence type="ECO:0000256" key="3">
    <source>
        <dbReference type="ARBA" id="ARBA00022490"/>
    </source>
</evidence>
<organism evidence="9 10">
    <name type="scientific">Spinacia oleracea</name>
    <name type="common">Spinach</name>
    <dbReference type="NCBI Taxonomy" id="3562"/>
    <lineage>
        <taxon>Eukaryota</taxon>
        <taxon>Viridiplantae</taxon>
        <taxon>Streptophyta</taxon>
        <taxon>Embryophyta</taxon>
        <taxon>Tracheophyta</taxon>
        <taxon>Spermatophyta</taxon>
        <taxon>Magnoliopsida</taxon>
        <taxon>eudicotyledons</taxon>
        <taxon>Gunneridae</taxon>
        <taxon>Pentapetalae</taxon>
        <taxon>Caryophyllales</taxon>
        <taxon>Chenopodiaceae</taxon>
        <taxon>Chenopodioideae</taxon>
        <taxon>Anserineae</taxon>
        <taxon>Spinacia</taxon>
    </lineage>
</organism>
<keyword evidence="5" id="KW-0611">Plant defense</keyword>
<dbReference type="GO" id="GO:0006629">
    <property type="term" value="P:lipid metabolic process"/>
    <property type="evidence" value="ECO:0007669"/>
    <property type="project" value="InterPro"/>
</dbReference>
<feature type="domain" description="EDS1 EP" evidence="8">
    <location>
        <begin position="403"/>
        <end position="597"/>
    </location>
</feature>
<gene>
    <name evidence="10" type="primary">LOC110794485</name>
</gene>
<dbReference type="CDD" id="cd00519">
    <property type="entry name" value="Lipase_3"/>
    <property type="match status" value="1"/>
</dbReference>
<evidence type="ECO:0000313" key="9">
    <source>
        <dbReference type="Proteomes" id="UP000813463"/>
    </source>
</evidence>
<dbReference type="OrthoDB" id="426718at2759"/>
<reference evidence="10" key="2">
    <citation type="submission" date="2025-08" db="UniProtKB">
        <authorList>
            <consortium name="RefSeq"/>
        </authorList>
    </citation>
    <scope>IDENTIFICATION</scope>
    <source>
        <tissue evidence="10">Leaf</tissue>
    </source>
</reference>
<comment type="subcellular location">
    <subcellularLocation>
        <location evidence="2">Cytoplasm</location>
    </subcellularLocation>
    <subcellularLocation>
        <location evidence="1">Nucleus</location>
    </subcellularLocation>
</comment>
<dbReference type="PANTHER" id="PTHR47090:SF2">
    <property type="entry name" value="PROTEIN EDS1-RELATED"/>
    <property type="match status" value="1"/>
</dbReference>
<protein>
    <submittedName>
        <fullName evidence="10">Protein EDS1L</fullName>
    </submittedName>
</protein>
<dbReference type="KEGG" id="soe:110794485"/>
<evidence type="ECO:0000259" key="8">
    <source>
        <dbReference type="Pfam" id="PF18117"/>
    </source>
</evidence>
<reference evidence="9" key="1">
    <citation type="journal article" date="2021" name="Nat. Commun.">
        <title>Genomic analyses provide insights into spinach domestication and the genetic basis of agronomic traits.</title>
        <authorList>
            <person name="Cai X."/>
            <person name="Sun X."/>
            <person name="Xu C."/>
            <person name="Sun H."/>
            <person name="Wang X."/>
            <person name="Ge C."/>
            <person name="Zhang Z."/>
            <person name="Wang Q."/>
            <person name="Fei Z."/>
            <person name="Jiao C."/>
            <person name="Wang Q."/>
        </authorList>
    </citation>
    <scope>NUCLEOTIDE SEQUENCE [LARGE SCALE GENOMIC DNA]</scope>
    <source>
        <strain evidence="9">cv. Varoflay</strain>
    </source>
</reference>
<dbReference type="RefSeq" id="XP_021855159.1">
    <property type="nucleotide sequence ID" value="XM_021999467.2"/>
</dbReference>
<dbReference type="GeneID" id="110794485"/>
<evidence type="ECO:0000313" key="10">
    <source>
        <dbReference type="RefSeq" id="XP_021855159.1"/>
    </source>
</evidence>
<feature type="domain" description="Fungal lipase-type" evidence="7">
    <location>
        <begin position="48"/>
        <end position="188"/>
    </location>
</feature>
<dbReference type="InterPro" id="IPR044214">
    <property type="entry name" value="EDS1-like"/>
</dbReference>
<evidence type="ECO:0000256" key="1">
    <source>
        <dbReference type="ARBA" id="ARBA00004123"/>
    </source>
</evidence>
<dbReference type="GO" id="GO:0005634">
    <property type="term" value="C:nucleus"/>
    <property type="evidence" value="ECO:0007669"/>
    <property type="project" value="UniProtKB-SubCell"/>
</dbReference>
<dbReference type="InterPro" id="IPR002921">
    <property type="entry name" value="Fungal_lipase-type"/>
</dbReference>